<organism evidence="2 3">
    <name type="scientific">Streptomyces roseicoloratus</name>
    <dbReference type="NCBI Taxonomy" id="2508722"/>
    <lineage>
        <taxon>Bacteria</taxon>
        <taxon>Bacillati</taxon>
        <taxon>Actinomycetota</taxon>
        <taxon>Actinomycetes</taxon>
        <taxon>Kitasatosporales</taxon>
        <taxon>Streptomycetaceae</taxon>
        <taxon>Streptomyces</taxon>
    </lineage>
</organism>
<evidence type="ECO:0000313" key="3">
    <source>
        <dbReference type="Proteomes" id="UP001250858"/>
    </source>
</evidence>
<name>A0ABY9RX69_9ACTN</name>
<proteinExistence type="predicted"/>
<dbReference type="InterPro" id="IPR045629">
    <property type="entry name" value="DUF6232"/>
</dbReference>
<dbReference type="Pfam" id="PF19744">
    <property type="entry name" value="DUF6232"/>
    <property type="match status" value="1"/>
</dbReference>
<feature type="transmembrane region" description="Helical" evidence="1">
    <location>
        <begin position="46"/>
        <end position="64"/>
    </location>
</feature>
<dbReference type="EMBL" id="CP133762">
    <property type="protein sequence ID" value="WMX46288.1"/>
    <property type="molecule type" value="Genomic_DNA"/>
</dbReference>
<evidence type="ECO:0000256" key="1">
    <source>
        <dbReference type="SAM" id="Phobius"/>
    </source>
</evidence>
<evidence type="ECO:0000313" key="2">
    <source>
        <dbReference type="EMBL" id="WMX46288.1"/>
    </source>
</evidence>
<keyword evidence="1" id="KW-0472">Membrane</keyword>
<keyword evidence="1" id="KW-0812">Transmembrane</keyword>
<dbReference type="RefSeq" id="WP_128984320.1">
    <property type="nucleotide sequence ID" value="NZ_CP133762.1"/>
</dbReference>
<keyword evidence="3" id="KW-1185">Reference proteome</keyword>
<reference evidence="2 3" key="1">
    <citation type="submission" date="2023-09" db="EMBL/GenBank/DDBJ databases">
        <title>Complete genome of Streptomyces roseicoloratus T14.</title>
        <authorList>
            <person name="Bashizi T."/>
            <person name="Kim M.-J."/>
            <person name="Lee G."/>
            <person name="Tagele S.B."/>
            <person name="Shin J.-H."/>
        </authorList>
    </citation>
    <scope>NUCLEOTIDE SEQUENCE [LARGE SCALE GENOMIC DNA]</scope>
    <source>
        <strain evidence="2 3">T14</strain>
    </source>
</reference>
<sequence>MDVVISKRLLWVGGAVYPLHNIARVHTFMLHPRRAEAVRRFVKRTALTLIVAMAFTFFTGLASFGTQSDLGGLLTFIWLAAIGALIWFLIDMIMVLSAKSHYVLAVESNGRSTALVTAPNPDTLHRLVQSIAHAIEHPDTELQVRVERLMIGSPNNYYFGDTVNMYGGQGNVGMAA</sequence>
<dbReference type="Proteomes" id="UP001250858">
    <property type="component" value="Chromosome"/>
</dbReference>
<protein>
    <submittedName>
        <fullName evidence="2">DUF6232 family protein</fullName>
    </submittedName>
</protein>
<keyword evidence="1" id="KW-1133">Transmembrane helix</keyword>
<accession>A0ABY9RX69</accession>
<feature type="transmembrane region" description="Helical" evidence="1">
    <location>
        <begin position="70"/>
        <end position="90"/>
    </location>
</feature>
<gene>
    <name evidence="2" type="ORF">RGF97_17570</name>
</gene>